<dbReference type="GO" id="GO:0003886">
    <property type="term" value="F:DNA (cytosine-5-)-methyltransferase activity"/>
    <property type="evidence" value="ECO:0007669"/>
    <property type="project" value="UniProtKB-EC"/>
</dbReference>
<dbReference type="PANTHER" id="PTHR10629:SF52">
    <property type="entry name" value="DNA (CYTOSINE-5)-METHYLTRANSFERASE 1"/>
    <property type="match status" value="1"/>
</dbReference>
<evidence type="ECO:0000256" key="1">
    <source>
        <dbReference type="ARBA" id="ARBA00022603"/>
    </source>
</evidence>
<dbReference type="InterPro" id="IPR031303">
    <property type="entry name" value="C5_meth_CS"/>
</dbReference>
<evidence type="ECO:0000256" key="7">
    <source>
        <dbReference type="RuleBase" id="RU000416"/>
    </source>
</evidence>
<dbReference type="InterPro" id="IPR018117">
    <property type="entry name" value="C5_DNA_meth_AS"/>
</dbReference>
<comment type="catalytic activity">
    <reaction evidence="5 8">
        <text>a 2'-deoxycytidine in DNA + S-adenosyl-L-methionine = a 5-methyl-2'-deoxycytidine in DNA + S-adenosyl-L-homocysteine + H(+)</text>
        <dbReference type="Rhea" id="RHEA:13681"/>
        <dbReference type="Rhea" id="RHEA-COMP:11369"/>
        <dbReference type="Rhea" id="RHEA-COMP:11370"/>
        <dbReference type="ChEBI" id="CHEBI:15378"/>
        <dbReference type="ChEBI" id="CHEBI:57856"/>
        <dbReference type="ChEBI" id="CHEBI:59789"/>
        <dbReference type="ChEBI" id="CHEBI:85452"/>
        <dbReference type="ChEBI" id="CHEBI:85454"/>
        <dbReference type="EC" id="2.1.1.37"/>
    </reaction>
</comment>
<reference evidence="10" key="1">
    <citation type="submission" date="2024-04" db="EMBL/GenBank/DDBJ databases">
        <title>Phylogenomic analyses of a clade within the roseobacter group suggest taxonomic reassignments of species of the genera Aestuariivita, Citreicella, Loktanella, Nautella, Pelagibaca, Ruegeria, Thalassobius, Thiobacimonas and Tropicibacter, and the proposal o.</title>
        <authorList>
            <person name="Jeon C.O."/>
        </authorList>
    </citation>
    <scope>NUCLEOTIDE SEQUENCE [LARGE SCALE GENOMIC DNA]</scope>
    <source>
        <strain evidence="10">SS1-5</strain>
        <plasmid evidence="10">pSS1-5</plasmid>
    </source>
</reference>
<dbReference type="GO" id="GO:0003677">
    <property type="term" value="F:DNA binding"/>
    <property type="evidence" value="ECO:0007669"/>
    <property type="project" value="TreeGrafter"/>
</dbReference>
<dbReference type="PROSITE" id="PS00094">
    <property type="entry name" value="C5_MTASE_1"/>
    <property type="match status" value="1"/>
</dbReference>
<dbReference type="PROSITE" id="PS00095">
    <property type="entry name" value="C5_MTASE_2"/>
    <property type="match status" value="1"/>
</dbReference>
<evidence type="ECO:0000256" key="8">
    <source>
        <dbReference type="RuleBase" id="RU000417"/>
    </source>
</evidence>
<dbReference type="KEGG" id="yrh:AABB31_01035"/>
<keyword evidence="10" id="KW-1185">Reference proteome</keyword>
<protein>
    <recommendedName>
        <fullName evidence="8">Cytosine-specific methyltransferase</fullName>
        <ecNumber evidence="8">2.1.1.37</ecNumber>
    </recommendedName>
</protein>
<proteinExistence type="inferred from homology"/>
<feature type="active site" evidence="6">
    <location>
        <position position="75"/>
    </location>
</feature>
<evidence type="ECO:0000256" key="2">
    <source>
        <dbReference type="ARBA" id="ARBA00022679"/>
    </source>
</evidence>
<comment type="similarity">
    <text evidence="6 7">Belongs to the class I-like SAM-binding methyltransferase superfamily. C5-methyltransferase family.</text>
</comment>
<evidence type="ECO:0000313" key="10">
    <source>
        <dbReference type="Proteomes" id="UP001470809"/>
    </source>
</evidence>
<dbReference type="Pfam" id="PF00145">
    <property type="entry name" value="DNA_methylase"/>
    <property type="match status" value="1"/>
</dbReference>
<dbReference type="GO" id="GO:0044027">
    <property type="term" value="P:negative regulation of gene expression via chromosomal CpG island methylation"/>
    <property type="evidence" value="ECO:0007669"/>
    <property type="project" value="TreeGrafter"/>
</dbReference>
<dbReference type="InterPro" id="IPR001525">
    <property type="entry name" value="C5_MeTfrase"/>
</dbReference>
<dbReference type="PANTHER" id="PTHR10629">
    <property type="entry name" value="CYTOSINE-SPECIFIC METHYLTRANSFERASE"/>
    <property type="match status" value="1"/>
</dbReference>
<keyword evidence="1 6" id="KW-0489">Methyltransferase</keyword>
<evidence type="ECO:0000256" key="5">
    <source>
        <dbReference type="ARBA" id="ARBA00047422"/>
    </source>
</evidence>
<dbReference type="PROSITE" id="PS51679">
    <property type="entry name" value="SAM_MT_C5"/>
    <property type="match status" value="1"/>
</dbReference>
<dbReference type="GO" id="GO:0032259">
    <property type="term" value="P:methylation"/>
    <property type="evidence" value="ECO:0007669"/>
    <property type="project" value="UniProtKB-KW"/>
</dbReference>
<dbReference type="Gene3D" id="3.40.50.150">
    <property type="entry name" value="Vaccinia Virus protein VP39"/>
    <property type="match status" value="1"/>
</dbReference>
<dbReference type="EMBL" id="CP151764">
    <property type="protein sequence ID" value="WZU65724.1"/>
    <property type="molecule type" value="Genomic_DNA"/>
</dbReference>
<dbReference type="AlphaFoldDB" id="A0AAN0M6H5"/>
<name>A0AAN0M6H5_9RHOB</name>
<sequence>MKVVDLFCGSGGLSFGASAAQLDVAMGVDLDRHAIGTYKKNFGEDATLSFDLCNPAVDLCSHLPEHDILVAGPPCQSFSTSNQKTRTDKNPLNNLLFVPVEVAKLTEPRAIIVENVHGLGIGSRRKYLERLTQSMAELGYHPTVVQVSGAEVGLPQNRTRLFVVGLRKAGFEIKLNTIHQPTVWDAISDLPRLENGASVDTLPYGSSATSAYAKSLRARKRICTGNLVTDNAEKIVQRYEHIPQGGNWKSIPVHLMDDYSDVTRCHTGIYHRLVSDKPAKVVGNFRKNMLVHPHQHRGLSIREAARLQSFPDKYLFVGSIGKQQQQVGNAVPPLMAKAVISQVANFLE</sequence>
<dbReference type="PRINTS" id="PR00105">
    <property type="entry name" value="C5METTRFRASE"/>
</dbReference>
<keyword evidence="2 6" id="KW-0808">Transferase</keyword>
<accession>A0AAN0M6H5</accession>
<evidence type="ECO:0000256" key="3">
    <source>
        <dbReference type="ARBA" id="ARBA00022691"/>
    </source>
</evidence>
<dbReference type="REBASE" id="827834">
    <property type="entry name" value="M.YspSS15ORF1035P"/>
</dbReference>
<gene>
    <name evidence="9" type="ORF">AABB31_01035</name>
</gene>
<keyword evidence="3 6" id="KW-0949">S-adenosyl-L-methionine</keyword>
<dbReference type="Gene3D" id="3.90.120.10">
    <property type="entry name" value="DNA Methylase, subunit A, domain 2"/>
    <property type="match status" value="1"/>
</dbReference>
<organism evidence="9 10">
    <name type="scientific">Yoonia rhodophyticola</name>
    <dbReference type="NCBI Taxonomy" id="3137370"/>
    <lineage>
        <taxon>Bacteria</taxon>
        <taxon>Pseudomonadati</taxon>
        <taxon>Pseudomonadota</taxon>
        <taxon>Alphaproteobacteria</taxon>
        <taxon>Rhodobacterales</taxon>
        <taxon>Paracoccaceae</taxon>
        <taxon>Yoonia</taxon>
    </lineage>
</organism>
<dbReference type="RefSeq" id="WP_342075058.1">
    <property type="nucleotide sequence ID" value="NZ_CP151764.2"/>
</dbReference>
<geneLocation type="plasmid" evidence="9 10">
    <name>pSS1-5</name>
</geneLocation>
<dbReference type="EC" id="2.1.1.37" evidence="8"/>
<dbReference type="GO" id="GO:0009307">
    <property type="term" value="P:DNA restriction-modification system"/>
    <property type="evidence" value="ECO:0007669"/>
    <property type="project" value="UniProtKB-KW"/>
</dbReference>
<reference evidence="9 10" key="2">
    <citation type="submission" date="2024-08" db="EMBL/GenBank/DDBJ databases">
        <title>Phylogenomic analyses of a clade within the roseobacter group suggest taxonomic reassignments of species of the genera Aestuariivita, Citreicella, Loktanella, Nautella, Pelagibaca, Ruegeria, Thalassobius, Thiobacimonas and Tropicibacter, and the proposal o.</title>
        <authorList>
            <person name="Jeon C.O."/>
        </authorList>
    </citation>
    <scope>NUCLEOTIDE SEQUENCE [LARGE SCALE GENOMIC DNA]</scope>
    <source>
        <strain evidence="9 10">SS1-5</strain>
        <plasmid evidence="9 10">pSS1-5</plasmid>
    </source>
</reference>
<keyword evidence="4" id="KW-0680">Restriction system</keyword>
<dbReference type="NCBIfam" id="TIGR00675">
    <property type="entry name" value="dcm"/>
    <property type="match status" value="1"/>
</dbReference>
<dbReference type="Proteomes" id="UP001470809">
    <property type="component" value="Plasmid pSS1-5"/>
</dbReference>
<evidence type="ECO:0000256" key="6">
    <source>
        <dbReference type="PROSITE-ProRule" id="PRU01016"/>
    </source>
</evidence>
<evidence type="ECO:0000313" key="9">
    <source>
        <dbReference type="EMBL" id="WZU65724.1"/>
    </source>
</evidence>
<keyword evidence="9" id="KW-0614">Plasmid</keyword>
<evidence type="ECO:0000256" key="4">
    <source>
        <dbReference type="ARBA" id="ARBA00022747"/>
    </source>
</evidence>
<dbReference type="InterPro" id="IPR029063">
    <property type="entry name" value="SAM-dependent_MTases_sf"/>
</dbReference>
<dbReference type="SUPFAM" id="SSF53335">
    <property type="entry name" value="S-adenosyl-L-methionine-dependent methyltransferases"/>
    <property type="match status" value="1"/>
</dbReference>
<dbReference type="InterPro" id="IPR050390">
    <property type="entry name" value="C5-Methyltransferase"/>
</dbReference>